<proteinExistence type="predicted"/>
<sequence length="109" mass="12140">MQVANIILNFTITVNFTDKPAPTKSLNKKTTTMKHIITLTIILTTFTLVSCNKIPSLNKQSSQPEQPTFIARKSDTPLNPFALTRLAKQTVVEIVSESYLTALIYLLCV</sequence>
<comment type="caution">
    <text evidence="1">The sequence shown here is derived from an EMBL/GenBank/DDBJ whole genome shotgun (WGS) entry which is preliminary data.</text>
</comment>
<dbReference type="Proteomes" id="UP000269154">
    <property type="component" value="Unassembled WGS sequence"/>
</dbReference>
<name>A0A3N6PDM5_9CYAN</name>
<dbReference type="EMBL" id="RCBY01000035">
    <property type="protein sequence ID" value="RQH47489.1"/>
    <property type="molecule type" value="Genomic_DNA"/>
</dbReference>
<evidence type="ECO:0000313" key="2">
    <source>
        <dbReference type="Proteomes" id="UP000269154"/>
    </source>
</evidence>
<protein>
    <submittedName>
        <fullName evidence="1">Uncharacterized protein</fullName>
    </submittedName>
</protein>
<dbReference type="RefSeq" id="WP_124154503.1">
    <property type="nucleotide sequence ID" value="NZ_CAWOLW010000279.1"/>
</dbReference>
<organism evidence="1 2">
    <name type="scientific">Okeania hirsuta</name>
    <dbReference type="NCBI Taxonomy" id="1458930"/>
    <lineage>
        <taxon>Bacteria</taxon>
        <taxon>Bacillati</taxon>
        <taxon>Cyanobacteriota</taxon>
        <taxon>Cyanophyceae</taxon>
        <taxon>Oscillatoriophycideae</taxon>
        <taxon>Oscillatoriales</taxon>
        <taxon>Microcoleaceae</taxon>
        <taxon>Okeania</taxon>
    </lineage>
</organism>
<dbReference type="AlphaFoldDB" id="A0A3N6PDM5"/>
<gene>
    <name evidence="1" type="ORF">D5R40_08690</name>
</gene>
<reference evidence="1 2" key="1">
    <citation type="journal article" date="2018" name="ACS Chem. Biol.">
        <title>Ketoreductase domain dysfunction expands chemodiversity: malyngamide biosynthesis in the cyanobacterium Okeania hirsuta.</title>
        <authorList>
            <person name="Moss N.A."/>
            <person name="Leao T."/>
            <person name="Rankin M."/>
            <person name="McCullough T.M."/>
            <person name="Qu P."/>
            <person name="Korobeynikov A."/>
            <person name="Smith J.L."/>
            <person name="Gerwick L."/>
            <person name="Gerwick W.H."/>
        </authorList>
    </citation>
    <scope>NUCLEOTIDE SEQUENCE [LARGE SCALE GENOMIC DNA]</scope>
    <source>
        <strain evidence="1 2">PAB10Feb10-1</strain>
    </source>
</reference>
<evidence type="ECO:0000313" key="1">
    <source>
        <dbReference type="EMBL" id="RQH47489.1"/>
    </source>
</evidence>
<keyword evidence="2" id="KW-1185">Reference proteome</keyword>
<accession>A0A3N6PDM5</accession>